<accession>A0A0M3JKZ8</accession>
<protein>
    <submittedName>
        <fullName evidence="3">Ovule protein</fullName>
    </submittedName>
</protein>
<dbReference type="Proteomes" id="UP000267096">
    <property type="component" value="Unassembled WGS sequence"/>
</dbReference>
<dbReference type="OrthoDB" id="74835at2759"/>
<proteinExistence type="predicted"/>
<evidence type="ECO:0000313" key="2">
    <source>
        <dbReference type="Proteomes" id="UP000267096"/>
    </source>
</evidence>
<keyword evidence="2" id="KW-1185">Reference proteome</keyword>
<gene>
    <name evidence="1" type="ORF">ASIM_LOCUS8083</name>
</gene>
<reference evidence="3" key="1">
    <citation type="submission" date="2017-02" db="UniProtKB">
        <authorList>
            <consortium name="WormBaseParasite"/>
        </authorList>
    </citation>
    <scope>IDENTIFICATION</scope>
</reference>
<evidence type="ECO:0000313" key="3">
    <source>
        <dbReference type="WBParaSite" id="ASIM_0000832501-mRNA-1"/>
    </source>
</evidence>
<evidence type="ECO:0000313" key="1">
    <source>
        <dbReference type="EMBL" id="VDK30767.1"/>
    </source>
</evidence>
<reference evidence="1 2" key="2">
    <citation type="submission" date="2018-11" db="EMBL/GenBank/DDBJ databases">
        <authorList>
            <consortium name="Pathogen Informatics"/>
        </authorList>
    </citation>
    <scope>NUCLEOTIDE SEQUENCE [LARGE SCALE GENOMIC DNA]</scope>
</reference>
<dbReference type="WBParaSite" id="ASIM_0000832501-mRNA-1">
    <property type="protein sequence ID" value="ASIM_0000832501-mRNA-1"/>
    <property type="gene ID" value="ASIM_0000832501"/>
</dbReference>
<sequence>MVRSEFRPKPSDFCERLSLGSHHRSCTILIDVHSENAEEDERQSQLKNSSVQKKLKALLMQLECVASLHLEVEERFRSLNSIVDICNDIELKEQT</sequence>
<dbReference type="EMBL" id="UYRR01021026">
    <property type="protein sequence ID" value="VDK30767.1"/>
    <property type="molecule type" value="Genomic_DNA"/>
</dbReference>
<name>A0A0M3JKZ8_ANISI</name>
<dbReference type="AlphaFoldDB" id="A0A0M3JKZ8"/>
<organism evidence="3">
    <name type="scientific">Anisakis simplex</name>
    <name type="common">Herring worm</name>
    <dbReference type="NCBI Taxonomy" id="6269"/>
    <lineage>
        <taxon>Eukaryota</taxon>
        <taxon>Metazoa</taxon>
        <taxon>Ecdysozoa</taxon>
        <taxon>Nematoda</taxon>
        <taxon>Chromadorea</taxon>
        <taxon>Rhabditida</taxon>
        <taxon>Spirurina</taxon>
        <taxon>Ascaridomorpha</taxon>
        <taxon>Ascaridoidea</taxon>
        <taxon>Anisakidae</taxon>
        <taxon>Anisakis</taxon>
        <taxon>Anisakis simplex complex</taxon>
    </lineage>
</organism>